<dbReference type="InterPro" id="IPR038570">
    <property type="entry name" value="HicA_sf"/>
</dbReference>
<evidence type="ECO:0008006" key="10">
    <source>
        <dbReference type="Google" id="ProtNLM"/>
    </source>
</evidence>
<proteinExistence type="inferred from homology"/>
<evidence type="ECO:0000256" key="4">
    <source>
        <dbReference type="ARBA" id="ARBA00022759"/>
    </source>
</evidence>
<gene>
    <name evidence="8" type="ORF">A3C25_05435</name>
</gene>
<keyword evidence="2" id="KW-1277">Toxin-antitoxin system</keyword>
<dbReference type="SUPFAM" id="SSF54786">
    <property type="entry name" value="YcfA/nrd intein domain"/>
    <property type="match status" value="1"/>
</dbReference>
<dbReference type="EMBL" id="MFZO01000039">
    <property type="protein sequence ID" value="OGK24122.1"/>
    <property type="molecule type" value="Genomic_DNA"/>
</dbReference>
<keyword evidence="3" id="KW-0540">Nuclease</keyword>
<accession>A0A1F7H078</accession>
<dbReference type="GO" id="GO:0016787">
    <property type="term" value="F:hydrolase activity"/>
    <property type="evidence" value="ECO:0007669"/>
    <property type="project" value="UniProtKB-KW"/>
</dbReference>
<evidence type="ECO:0000256" key="1">
    <source>
        <dbReference type="ARBA" id="ARBA00006620"/>
    </source>
</evidence>
<evidence type="ECO:0000256" key="7">
    <source>
        <dbReference type="ARBA" id="ARBA00023016"/>
    </source>
</evidence>
<name>A0A1F7H078_9BACT</name>
<sequence length="74" mass="8635">MSRLPTLKPQRLIKILNKLGFKKIRQEGSHVFFKHPDGRTTVVPFHRGRDIGRGLMRAILNNMKISPKEFQKLL</sequence>
<dbReference type="Gene3D" id="3.30.920.30">
    <property type="entry name" value="Hypothetical protein"/>
    <property type="match status" value="1"/>
</dbReference>
<dbReference type="Pfam" id="PF07927">
    <property type="entry name" value="HicA_toxin"/>
    <property type="match status" value="1"/>
</dbReference>
<dbReference type="InterPro" id="IPR012933">
    <property type="entry name" value="HicA_mRNA_interferase"/>
</dbReference>
<evidence type="ECO:0000256" key="2">
    <source>
        <dbReference type="ARBA" id="ARBA00022649"/>
    </source>
</evidence>
<dbReference type="AlphaFoldDB" id="A0A1F7H078"/>
<keyword evidence="7" id="KW-0346">Stress response</keyword>
<evidence type="ECO:0000256" key="3">
    <source>
        <dbReference type="ARBA" id="ARBA00022722"/>
    </source>
</evidence>
<evidence type="ECO:0000256" key="5">
    <source>
        <dbReference type="ARBA" id="ARBA00022801"/>
    </source>
</evidence>
<dbReference type="Proteomes" id="UP000177913">
    <property type="component" value="Unassembled WGS sequence"/>
</dbReference>
<keyword evidence="5" id="KW-0378">Hydrolase</keyword>
<dbReference type="PANTHER" id="PTHR34873">
    <property type="entry name" value="SSR1766 PROTEIN"/>
    <property type="match status" value="1"/>
</dbReference>
<evidence type="ECO:0000313" key="9">
    <source>
        <dbReference type="Proteomes" id="UP000177913"/>
    </source>
</evidence>
<comment type="similarity">
    <text evidence="1">Belongs to the HicA mRNA interferase family.</text>
</comment>
<dbReference type="GO" id="GO:0004519">
    <property type="term" value="F:endonuclease activity"/>
    <property type="evidence" value="ECO:0007669"/>
    <property type="project" value="UniProtKB-KW"/>
</dbReference>
<dbReference type="GO" id="GO:0003729">
    <property type="term" value="F:mRNA binding"/>
    <property type="evidence" value="ECO:0007669"/>
    <property type="project" value="InterPro"/>
</dbReference>
<dbReference type="PANTHER" id="PTHR34873:SF3">
    <property type="entry name" value="ADDICTION MODULE TOXIN, HICA FAMILY"/>
    <property type="match status" value="1"/>
</dbReference>
<keyword evidence="6" id="KW-0694">RNA-binding</keyword>
<reference evidence="8 9" key="1">
    <citation type="journal article" date="2016" name="Nat. Commun.">
        <title>Thousands of microbial genomes shed light on interconnected biogeochemical processes in an aquifer system.</title>
        <authorList>
            <person name="Anantharaman K."/>
            <person name="Brown C.T."/>
            <person name="Hug L.A."/>
            <person name="Sharon I."/>
            <person name="Castelle C.J."/>
            <person name="Probst A.J."/>
            <person name="Thomas B.C."/>
            <person name="Singh A."/>
            <person name="Wilkins M.J."/>
            <person name="Karaoz U."/>
            <person name="Brodie E.L."/>
            <person name="Williams K.H."/>
            <person name="Hubbard S.S."/>
            <person name="Banfield J.F."/>
        </authorList>
    </citation>
    <scope>NUCLEOTIDE SEQUENCE [LARGE SCALE GENOMIC DNA]</scope>
</reference>
<protein>
    <recommendedName>
        <fullName evidence="10">Toxin HicA</fullName>
    </recommendedName>
</protein>
<comment type="caution">
    <text evidence="8">The sequence shown here is derived from an EMBL/GenBank/DDBJ whole genome shotgun (WGS) entry which is preliminary data.</text>
</comment>
<organism evidence="8 9">
    <name type="scientific">Candidatus Roizmanbacteria bacterium RIFCSPHIGHO2_02_FULL_38_11</name>
    <dbReference type="NCBI Taxonomy" id="1802039"/>
    <lineage>
        <taxon>Bacteria</taxon>
        <taxon>Candidatus Roizmaniibacteriota</taxon>
    </lineage>
</organism>
<evidence type="ECO:0000256" key="6">
    <source>
        <dbReference type="ARBA" id="ARBA00022884"/>
    </source>
</evidence>
<keyword evidence="4" id="KW-0255">Endonuclease</keyword>
<evidence type="ECO:0000313" key="8">
    <source>
        <dbReference type="EMBL" id="OGK24122.1"/>
    </source>
</evidence>